<name>A0A8S8ZL28_SORMA</name>
<comment type="caution">
    <text evidence="10">The sequence shown here is derived from an EMBL/GenBank/DDBJ whole genome shotgun (WGS) entry which is preliminary data.</text>
</comment>
<evidence type="ECO:0000313" key="10">
    <source>
        <dbReference type="EMBL" id="KAA8630209.1"/>
    </source>
</evidence>
<sequence>MKAQPQVLEVPWRRHTPSVAKPQPLTLAVLDATWDFETRLTSPTTFVQRSATFQQYNRYPIFERNWRYKLTMPEENNTSAFVNDFLAGWDDDDPFRSPSPEAADKNKANSKKRKEPDTLGIDKEIDVTKKARVPRVKLDDARLLSDKGIPKLRKTAPKLKLKGKGHEFSDAARLLSFYQEWLDDLFPKATFVDALAMCEKAGHKTTLRNARLKWIAEGKPRSTGAEDEEDGDREEQSSAAPIQPTRMAPIFEKAAGARSKTPTADDDDDLFGDDDIYNATPRRNQPTTASGDVPDADDMDALRAEAEFGTVSGSIFGGGATAKRPQATEVPDDDDLDALMAEAESYRPSTTNKGSVFGNASIFGSGKDKPAAAPPPQEDDDDLDALMAEAEMHAALPPPKATQKESTSKEETGGRNGGKDASDDEDDLDALMAEAEAYAKTTNTQPAPPKDVDEDLDAEAAMAEMDGF</sequence>
<dbReference type="GO" id="GO:0003677">
    <property type="term" value="F:DNA binding"/>
    <property type="evidence" value="ECO:0007669"/>
    <property type="project" value="TreeGrafter"/>
</dbReference>
<dbReference type="GO" id="GO:0043111">
    <property type="term" value="P:replication fork arrest"/>
    <property type="evidence" value="ECO:0007669"/>
    <property type="project" value="TreeGrafter"/>
</dbReference>
<keyword evidence="3 7" id="KW-0227">DNA damage</keyword>
<dbReference type="Pfam" id="PF07962">
    <property type="entry name" value="Swi3"/>
    <property type="match status" value="1"/>
</dbReference>
<evidence type="ECO:0000256" key="6">
    <source>
        <dbReference type="ARBA" id="ARBA00023306"/>
    </source>
</evidence>
<dbReference type="GO" id="GO:0006974">
    <property type="term" value="P:DNA damage response"/>
    <property type="evidence" value="ECO:0007669"/>
    <property type="project" value="UniProtKB-KW"/>
</dbReference>
<feature type="compositionally biased region" description="Low complexity" evidence="8">
    <location>
        <begin position="430"/>
        <end position="439"/>
    </location>
</feature>
<feature type="region of interest" description="Disordered" evidence="8">
    <location>
        <begin position="218"/>
        <end position="468"/>
    </location>
</feature>
<comment type="function">
    <text evidence="7">Plays an important role in the control of DNA replication and the maintenance of replication fork stability.</text>
</comment>
<dbReference type="GO" id="GO:0031298">
    <property type="term" value="C:replication fork protection complex"/>
    <property type="evidence" value="ECO:0007669"/>
    <property type="project" value="TreeGrafter"/>
</dbReference>
<gene>
    <name evidence="10" type="ORF">SMACR_06855</name>
</gene>
<evidence type="ECO:0000256" key="7">
    <source>
        <dbReference type="RuleBase" id="RU366049"/>
    </source>
</evidence>
<feature type="domain" description="Chromosome segregation in meiosis protein 3" evidence="9">
    <location>
        <begin position="137"/>
        <end position="218"/>
    </location>
</feature>
<dbReference type="EMBL" id="NMPR01000111">
    <property type="protein sequence ID" value="KAA8630209.1"/>
    <property type="molecule type" value="Genomic_DNA"/>
</dbReference>
<evidence type="ECO:0000256" key="2">
    <source>
        <dbReference type="ARBA" id="ARBA00006075"/>
    </source>
</evidence>
<feature type="region of interest" description="Disordered" evidence="8">
    <location>
        <begin position="93"/>
        <end position="117"/>
    </location>
</feature>
<dbReference type="AlphaFoldDB" id="A0A8S8ZL28"/>
<comment type="similarity">
    <text evidence="2 7">Belongs to the CSM3 family.</text>
</comment>
<evidence type="ECO:0000259" key="9">
    <source>
        <dbReference type="Pfam" id="PF07962"/>
    </source>
</evidence>
<evidence type="ECO:0000256" key="1">
    <source>
        <dbReference type="ARBA" id="ARBA00004123"/>
    </source>
</evidence>
<keyword evidence="4" id="KW-0236">DNA replication inhibitor</keyword>
<evidence type="ECO:0000256" key="3">
    <source>
        <dbReference type="ARBA" id="ARBA00022763"/>
    </source>
</evidence>
<feature type="compositionally biased region" description="Low complexity" evidence="8">
    <location>
        <begin position="459"/>
        <end position="468"/>
    </location>
</feature>
<feature type="compositionally biased region" description="Basic and acidic residues" evidence="8">
    <location>
        <begin position="402"/>
        <end position="421"/>
    </location>
</feature>
<feature type="compositionally biased region" description="Polar residues" evidence="8">
    <location>
        <begin position="281"/>
        <end position="290"/>
    </location>
</feature>
<evidence type="ECO:0000256" key="5">
    <source>
        <dbReference type="ARBA" id="ARBA00023242"/>
    </source>
</evidence>
<reference evidence="10 11" key="1">
    <citation type="submission" date="2017-07" db="EMBL/GenBank/DDBJ databases">
        <title>Genome sequence of the Sordaria macrospora wild type strain R19027.</title>
        <authorList>
            <person name="Nowrousian M."/>
            <person name="Teichert I."/>
            <person name="Kueck U."/>
        </authorList>
    </citation>
    <scope>NUCLEOTIDE SEQUENCE [LARGE SCALE GENOMIC DNA]</scope>
    <source>
        <strain evidence="10 11">R19027</strain>
        <tissue evidence="10">Mycelium</tissue>
    </source>
</reference>
<accession>A0A8S8ZL28</accession>
<organism evidence="10 11">
    <name type="scientific">Sordaria macrospora</name>
    <dbReference type="NCBI Taxonomy" id="5147"/>
    <lineage>
        <taxon>Eukaryota</taxon>
        <taxon>Fungi</taxon>
        <taxon>Dikarya</taxon>
        <taxon>Ascomycota</taxon>
        <taxon>Pezizomycotina</taxon>
        <taxon>Sordariomycetes</taxon>
        <taxon>Sordariomycetidae</taxon>
        <taxon>Sordariales</taxon>
        <taxon>Sordariaceae</taxon>
        <taxon>Sordaria</taxon>
    </lineage>
</organism>
<evidence type="ECO:0000256" key="4">
    <source>
        <dbReference type="ARBA" id="ARBA00022880"/>
    </source>
</evidence>
<comment type="subcellular location">
    <subcellularLocation>
        <location evidence="1 7">Nucleus</location>
    </subcellularLocation>
</comment>
<protein>
    <recommendedName>
        <fullName evidence="7">Chromosome segregation in meiosis protein</fullName>
    </recommendedName>
</protein>
<evidence type="ECO:0000313" key="11">
    <source>
        <dbReference type="Proteomes" id="UP000433876"/>
    </source>
</evidence>
<dbReference type="VEuPathDB" id="FungiDB:SMAC_06855"/>
<keyword evidence="5 7" id="KW-0539">Nucleus</keyword>
<dbReference type="InterPro" id="IPR012923">
    <property type="entry name" value="Csm3"/>
</dbReference>
<dbReference type="PANTHER" id="PTHR13220">
    <property type="entry name" value="TIMELESS INTERACTING-RELATED"/>
    <property type="match status" value="1"/>
</dbReference>
<evidence type="ECO:0000256" key="8">
    <source>
        <dbReference type="SAM" id="MobiDB-lite"/>
    </source>
</evidence>
<dbReference type="GO" id="GO:0000076">
    <property type="term" value="P:DNA replication checkpoint signaling"/>
    <property type="evidence" value="ECO:0007669"/>
    <property type="project" value="UniProtKB-UniRule"/>
</dbReference>
<dbReference type="InterPro" id="IPR040038">
    <property type="entry name" value="TIPIN/Csm3/Swi3"/>
</dbReference>
<feature type="compositionally biased region" description="Acidic residues" evidence="8">
    <location>
        <begin position="264"/>
        <end position="276"/>
    </location>
</feature>
<feature type="compositionally biased region" description="Low complexity" evidence="8">
    <location>
        <begin position="385"/>
        <end position="395"/>
    </location>
</feature>
<proteinExistence type="inferred from homology"/>
<keyword evidence="6 7" id="KW-0131">Cell cycle</keyword>
<dbReference type="PANTHER" id="PTHR13220:SF11">
    <property type="entry name" value="TIMELESS-INTERACTING PROTEIN"/>
    <property type="match status" value="1"/>
</dbReference>
<dbReference type="GO" id="GO:0031297">
    <property type="term" value="P:replication fork processing"/>
    <property type="evidence" value="ECO:0007669"/>
    <property type="project" value="UniProtKB-UniRule"/>
</dbReference>
<dbReference type="Proteomes" id="UP000433876">
    <property type="component" value="Unassembled WGS sequence"/>
</dbReference>